<evidence type="ECO:0000259" key="6">
    <source>
        <dbReference type="Pfam" id="PF00732"/>
    </source>
</evidence>
<dbReference type="GO" id="GO:0016614">
    <property type="term" value="F:oxidoreductase activity, acting on CH-OH group of donors"/>
    <property type="evidence" value="ECO:0007669"/>
    <property type="project" value="InterPro"/>
</dbReference>
<feature type="domain" description="Glucose-methanol-choline oxidoreductase C-terminal" evidence="7">
    <location>
        <begin position="391"/>
        <end position="538"/>
    </location>
</feature>
<dbReference type="InterPro" id="IPR007867">
    <property type="entry name" value="GMC_OxRtase_C"/>
</dbReference>
<keyword evidence="5" id="KW-0560">Oxidoreductase</keyword>
<evidence type="ECO:0000313" key="8">
    <source>
        <dbReference type="EMBL" id="OAJ67526.1"/>
    </source>
</evidence>
<sequence length="555" mass="61046">MNRTVYDVIVVGSGAAGSFAAKELAEQGLSVLVLEAGQRLKQSDVEPRSGRNWSHTALFPRVKATLLGQPIQARVAFFKEQLRHLFVNDWAHGYTTPKDRPFLWIRGRQTGGRLHVFGRVLFRWSDTDFKGRSLGTGPEDWPLSYADIVPFYEKVERFLGICGNDDGVETAPDGIMAEPAILTPEEKGFRAALKAQWADRHTVAWRFNRYKSSPLPAGLEAALASGRTTLQSEAIVEKIESDSDSGRATGVTFVHRRTRKRHTISAKAVVVCASPIESVRLLLNSRSARHPSGLGNSSGVLGRYFMDQCASLMFGRWPVIACEGQPATLPEHPLFGATGGMYVPRYENTANHRDVSFTGGYTYQGSIGRYAGPDTEGYLPVTMMCFGEMLPYEDNRITLNYSRKDRWGIPLPHISCGIHSNERAMLKRQIQDSADMIESGGGVVDFWASPLGLGQKGAGMYPSQVWPIRWFMRKMFPKSLVVGAAIHESGGARMGSDPATSYLNPYGQCWEVPNVYVTDASSFPTGGSLGTTLTVMALSIRACEHLATELKAGRL</sequence>
<proteinExistence type="inferred from homology"/>
<dbReference type="OrthoDB" id="9798604at2"/>
<comment type="cofactor">
    <cofactor evidence="1">
        <name>FAD</name>
        <dbReference type="ChEBI" id="CHEBI:57692"/>
    </cofactor>
</comment>
<evidence type="ECO:0000259" key="7">
    <source>
        <dbReference type="Pfam" id="PF05199"/>
    </source>
</evidence>
<comment type="caution">
    <text evidence="8">The sequence shown here is derived from an EMBL/GenBank/DDBJ whole genome shotgun (WGS) entry which is preliminary data.</text>
</comment>
<keyword evidence="4" id="KW-0274">FAD</keyword>
<dbReference type="PATRIC" id="fig|38307.3.peg.1613"/>
<comment type="similarity">
    <text evidence="2">Belongs to the GMC oxidoreductase family.</text>
</comment>
<evidence type="ECO:0000256" key="5">
    <source>
        <dbReference type="ARBA" id="ARBA00023002"/>
    </source>
</evidence>
<dbReference type="AlphaFoldDB" id="A0A1B6VJY5"/>
<dbReference type="PANTHER" id="PTHR42784">
    <property type="entry name" value="PYRANOSE 2-OXIDASE"/>
    <property type="match status" value="1"/>
</dbReference>
<gene>
    <name evidence="8" type="ORF">A0123_01567</name>
</gene>
<organism evidence="8 9">
    <name type="scientific">Gluconobacter cerinus</name>
    <dbReference type="NCBI Taxonomy" id="38307"/>
    <lineage>
        <taxon>Bacteria</taxon>
        <taxon>Pseudomonadati</taxon>
        <taxon>Pseudomonadota</taxon>
        <taxon>Alphaproteobacteria</taxon>
        <taxon>Acetobacterales</taxon>
        <taxon>Acetobacteraceae</taxon>
        <taxon>Gluconobacter</taxon>
    </lineage>
</organism>
<reference evidence="8 9" key="1">
    <citation type="submission" date="2016-03" db="EMBL/GenBank/DDBJ databases">
        <title>Draft genome sequence of Gluconobacter cerinus strain CECT 9110.</title>
        <authorList>
            <person name="Sainz F."/>
            <person name="Mas A."/>
            <person name="Torija M.J."/>
        </authorList>
    </citation>
    <scope>NUCLEOTIDE SEQUENCE [LARGE SCALE GENOMIC DNA]</scope>
    <source>
        <strain evidence="8 9">CECT 9110</strain>
    </source>
</reference>
<evidence type="ECO:0000256" key="1">
    <source>
        <dbReference type="ARBA" id="ARBA00001974"/>
    </source>
</evidence>
<dbReference type="SUPFAM" id="SSF54373">
    <property type="entry name" value="FAD-linked reductases, C-terminal domain"/>
    <property type="match status" value="1"/>
</dbReference>
<evidence type="ECO:0000256" key="4">
    <source>
        <dbReference type="ARBA" id="ARBA00022827"/>
    </source>
</evidence>
<dbReference type="RefSeq" id="WP_064274317.1">
    <property type="nucleotide sequence ID" value="NZ_LUTU01000007.1"/>
</dbReference>
<keyword evidence="3" id="KW-0285">Flavoprotein</keyword>
<dbReference type="EMBL" id="LUTU01000007">
    <property type="protein sequence ID" value="OAJ67526.1"/>
    <property type="molecule type" value="Genomic_DNA"/>
</dbReference>
<dbReference type="Proteomes" id="UP000077786">
    <property type="component" value="Unassembled WGS sequence"/>
</dbReference>
<dbReference type="Pfam" id="PF05199">
    <property type="entry name" value="GMC_oxred_C"/>
    <property type="match status" value="1"/>
</dbReference>
<name>A0A1B6VJY5_9PROT</name>
<evidence type="ECO:0000313" key="9">
    <source>
        <dbReference type="Proteomes" id="UP000077786"/>
    </source>
</evidence>
<protein>
    <submittedName>
        <fullName evidence="8">Oxidoreductase</fullName>
    </submittedName>
</protein>
<dbReference type="InterPro" id="IPR051473">
    <property type="entry name" value="P2Ox-like"/>
</dbReference>
<dbReference type="Gene3D" id="3.50.50.60">
    <property type="entry name" value="FAD/NAD(P)-binding domain"/>
    <property type="match status" value="2"/>
</dbReference>
<evidence type="ECO:0000256" key="3">
    <source>
        <dbReference type="ARBA" id="ARBA00022630"/>
    </source>
</evidence>
<evidence type="ECO:0000256" key="2">
    <source>
        <dbReference type="ARBA" id="ARBA00010790"/>
    </source>
</evidence>
<dbReference type="Pfam" id="PF00732">
    <property type="entry name" value="GMC_oxred_N"/>
    <property type="match status" value="1"/>
</dbReference>
<dbReference type="SUPFAM" id="SSF51905">
    <property type="entry name" value="FAD/NAD(P)-binding domain"/>
    <property type="match status" value="1"/>
</dbReference>
<dbReference type="PANTHER" id="PTHR42784:SF1">
    <property type="entry name" value="PYRANOSE 2-OXIDASE"/>
    <property type="match status" value="1"/>
</dbReference>
<dbReference type="GO" id="GO:0050660">
    <property type="term" value="F:flavin adenine dinucleotide binding"/>
    <property type="evidence" value="ECO:0007669"/>
    <property type="project" value="InterPro"/>
</dbReference>
<dbReference type="InterPro" id="IPR036188">
    <property type="entry name" value="FAD/NAD-bd_sf"/>
</dbReference>
<feature type="domain" description="Glucose-methanol-choline oxidoreductase N-terminal" evidence="6">
    <location>
        <begin position="6"/>
        <end position="290"/>
    </location>
</feature>
<dbReference type="InterPro" id="IPR000172">
    <property type="entry name" value="GMC_OxRdtase_N"/>
</dbReference>
<accession>A0A1B6VJY5</accession>